<sequence>MPIDKQQALVRKSSAVNIENFKRQYARRRWKVGQEPLVLLRVAPEPQGVTGRDGAGVGNCTGQRVKELCLAVSTGDVANLSFCPLSLQLSYRIVSLCNHLSRSLVRKVLLRDEGSVGALLKWGGERASCDGQ</sequence>
<dbReference type="Proteomes" id="UP001145742">
    <property type="component" value="Unassembled WGS sequence"/>
</dbReference>
<reference evidence="1" key="1">
    <citation type="submission" date="2019-10" db="EMBL/GenBank/DDBJ databases">
        <authorList>
            <person name="Soares A.E.R."/>
            <person name="Aleixo A."/>
            <person name="Schneider P."/>
            <person name="Miyaki C.Y."/>
            <person name="Schneider M.P."/>
            <person name="Mello C."/>
            <person name="Vasconcelos A.T.R."/>
        </authorList>
    </citation>
    <scope>NUCLEOTIDE SEQUENCE</scope>
    <source>
        <tissue evidence="1">Muscle</tissue>
    </source>
</reference>
<evidence type="ECO:0000313" key="2">
    <source>
        <dbReference type="Proteomes" id="UP001145742"/>
    </source>
</evidence>
<dbReference type="Gene3D" id="1.20.5.460">
    <property type="entry name" value="Single helix bin"/>
    <property type="match status" value="1"/>
</dbReference>
<dbReference type="EMBL" id="WHWB01032550">
    <property type="protein sequence ID" value="KAJ7425199.1"/>
    <property type="molecule type" value="Genomic_DNA"/>
</dbReference>
<name>A0ABQ9DRL5_9PASS</name>
<comment type="caution">
    <text evidence="1">The sequence shown here is derived from an EMBL/GenBank/DDBJ whole genome shotgun (WGS) entry which is preliminary data.</text>
</comment>
<keyword evidence="2" id="KW-1185">Reference proteome</keyword>
<protein>
    <submittedName>
        <fullName evidence="1">Uncharacterized protein</fullName>
    </submittedName>
</protein>
<organism evidence="1 2">
    <name type="scientific">Willisornis vidua</name>
    <name type="common">Xingu scale-backed antbird</name>
    <dbReference type="NCBI Taxonomy" id="1566151"/>
    <lineage>
        <taxon>Eukaryota</taxon>
        <taxon>Metazoa</taxon>
        <taxon>Chordata</taxon>
        <taxon>Craniata</taxon>
        <taxon>Vertebrata</taxon>
        <taxon>Euteleostomi</taxon>
        <taxon>Archelosauria</taxon>
        <taxon>Archosauria</taxon>
        <taxon>Dinosauria</taxon>
        <taxon>Saurischia</taxon>
        <taxon>Theropoda</taxon>
        <taxon>Coelurosauria</taxon>
        <taxon>Aves</taxon>
        <taxon>Neognathae</taxon>
        <taxon>Neoaves</taxon>
        <taxon>Telluraves</taxon>
        <taxon>Australaves</taxon>
        <taxon>Passeriformes</taxon>
        <taxon>Thamnophilidae</taxon>
        <taxon>Willisornis</taxon>
    </lineage>
</organism>
<proteinExistence type="predicted"/>
<gene>
    <name evidence="1" type="ORF">WISP_24535</name>
</gene>
<accession>A0ABQ9DRL5</accession>
<evidence type="ECO:0000313" key="1">
    <source>
        <dbReference type="EMBL" id="KAJ7425199.1"/>
    </source>
</evidence>